<keyword evidence="2" id="KW-1185">Reference proteome</keyword>
<protein>
    <submittedName>
        <fullName evidence="1">Uncharacterized protein</fullName>
    </submittedName>
</protein>
<dbReference type="Proteomes" id="UP000799755">
    <property type="component" value="Unassembled WGS sequence"/>
</dbReference>
<reference evidence="1" key="1">
    <citation type="journal article" date="2020" name="Stud. Mycol.">
        <title>101 Dothideomycetes genomes: a test case for predicting lifestyles and emergence of pathogens.</title>
        <authorList>
            <person name="Haridas S."/>
            <person name="Albert R."/>
            <person name="Binder M."/>
            <person name="Bloem J."/>
            <person name="Labutti K."/>
            <person name="Salamov A."/>
            <person name="Andreopoulos B."/>
            <person name="Baker S."/>
            <person name="Barry K."/>
            <person name="Bills G."/>
            <person name="Bluhm B."/>
            <person name="Cannon C."/>
            <person name="Castanera R."/>
            <person name="Culley D."/>
            <person name="Daum C."/>
            <person name="Ezra D."/>
            <person name="Gonzalez J."/>
            <person name="Henrissat B."/>
            <person name="Kuo A."/>
            <person name="Liang C."/>
            <person name="Lipzen A."/>
            <person name="Lutzoni F."/>
            <person name="Magnuson J."/>
            <person name="Mondo S."/>
            <person name="Nolan M."/>
            <person name="Ohm R."/>
            <person name="Pangilinan J."/>
            <person name="Park H.-J."/>
            <person name="Ramirez L."/>
            <person name="Alfaro M."/>
            <person name="Sun H."/>
            <person name="Tritt A."/>
            <person name="Yoshinaga Y."/>
            <person name="Zwiers L.-H."/>
            <person name="Turgeon B."/>
            <person name="Goodwin S."/>
            <person name="Spatafora J."/>
            <person name="Crous P."/>
            <person name="Grigoriev I."/>
        </authorList>
    </citation>
    <scope>NUCLEOTIDE SEQUENCE</scope>
    <source>
        <strain evidence="1">ATCC 200398</strain>
    </source>
</reference>
<gene>
    <name evidence="1" type="ORF">BDR25DRAFT_361335</name>
</gene>
<evidence type="ECO:0000313" key="1">
    <source>
        <dbReference type="EMBL" id="KAF2464795.1"/>
    </source>
</evidence>
<comment type="caution">
    <text evidence="1">The sequence shown here is derived from an EMBL/GenBank/DDBJ whole genome shotgun (WGS) entry which is preliminary data.</text>
</comment>
<name>A0ACB6QF67_9PLEO</name>
<dbReference type="EMBL" id="MU003534">
    <property type="protein sequence ID" value="KAF2464795.1"/>
    <property type="molecule type" value="Genomic_DNA"/>
</dbReference>
<proteinExistence type="predicted"/>
<sequence>MKVNLTPVWYKQPIYLERTASYIPRRFKLDATRGAKFQAHSCAAIDLGFSGQCCYCATSSRSFKQGGLDPSNFSYCIHAMLEDRSENNFTNPNHIWLLVSLSRALAACPKGAPANNWLVKRPLQESFLESAPYFAPSFRCQFHLLNSVLVPVSDYVAGGPCLFCLFEMAFEVVLAVQPYQGGSLDSCPLKNPGSRLGGIQCRSFIWLSCALLYPFISLVRLLNGSRFAAALLLEESDLETRHMGPQLYVSLRMAKEPDRRESARRLVNSSRKVLPSVRLNVAEGVFLALCLSWIPSARSSAASFLSWFSLRQTASGGPILC</sequence>
<accession>A0ACB6QF67</accession>
<evidence type="ECO:0000313" key="2">
    <source>
        <dbReference type="Proteomes" id="UP000799755"/>
    </source>
</evidence>
<organism evidence="1 2">
    <name type="scientific">Lindgomyces ingoldianus</name>
    <dbReference type="NCBI Taxonomy" id="673940"/>
    <lineage>
        <taxon>Eukaryota</taxon>
        <taxon>Fungi</taxon>
        <taxon>Dikarya</taxon>
        <taxon>Ascomycota</taxon>
        <taxon>Pezizomycotina</taxon>
        <taxon>Dothideomycetes</taxon>
        <taxon>Pleosporomycetidae</taxon>
        <taxon>Pleosporales</taxon>
        <taxon>Lindgomycetaceae</taxon>
        <taxon>Lindgomyces</taxon>
    </lineage>
</organism>